<dbReference type="SUPFAM" id="SSF55961">
    <property type="entry name" value="Bet v1-like"/>
    <property type="match status" value="1"/>
</dbReference>
<evidence type="ECO:0000313" key="2">
    <source>
        <dbReference type="Proteomes" id="UP000013243"/>
    </source>
</evidence>
<dbReference type="GeneID" id="28251817"/>
<dbReference type="AlphaFoldDB" id="A0A1B1A7Z9"/>
<dbReference type="Proteomes" id="UP000013243">
    <property type="component" value="Plasmid unnamed1"/>
</dbReference>
<proteinExistence type="predicted"/>
<sequence>MHFETKEDTDSPIAEAFAAVTDFESFERSAIRRGVEVHRNGDSSTAPEDLTWDVVFMFRGSERKMRLEILEYDAPNVVVFSATGSGMMGELRVDLMALSSQRTRMTVRLDLRPKTLAARLLVQSLKLARNKLNRKFRKRVAEFALLIEERQTQIA</sequence>
<dbReference type="RefSeq" id="WP_005615805.1">
    <property type="nucleotide sequence ID" value="NZ_CP015231.1"/>
</dbReference>
<reference evidence="1 2" key="1">
    <citation type="journal article" date="2016" name="ISME J.">
        <title>Global occurrence and heterogeneity of the Roseobacter-clade species Ruegeria mobilis.</title>
        <authorList>
            <person name="Sonnenschein E."/>
            <person name="Gram L."/>
        </authorList>
    </citation>
    <scope>NUCLEOTIDE SEQUENCE [LARGE SCALE GENOMIC DNA]</scope>
    <source>
        <strain evidence="1 2">F1926</strain>
        <plasmid evidence="1 2">unnamed1</plasmid>
    </source>
</reference>
<evidence type="ECO:0008006" key="3">
    <source>
        <dbReference type="Google" id="ProtNLM"/>
    </source>
</evidence>
<evidence type="ECO:0000313" key="1">
    <source>
        <dbReference type="EMBL" id="ANP42705.1"/>
    </source>
</evidence>
<accession>A0A1B1A7Z9</accession>
<gene>
    <name evidence="1" type="ORF">K529_018245</name>
</gene>
<protein>
    <recommendedName>
        <fullName evidence="3">DNA polymerase III subunit gamma/tau</fullName>
    </recommendedName>
</protein>
<dbReference type="EMBL" id="CP015231">
    <property type="protein sequence ID" value="ANP42705.1"/>
    <property type="molecule type" value="Genomic_DNA"/>
</dbReference>
<dbReference type="InterPro" id="IPR023393">
    <property type="entry name" value="START-like_dom_sf"/>
</dbReference>
<dbReference type="KEGG" id="rmb:K529_018245"/>
<dbReference type="Gene3D" id="3.30.530.20">
    <property type="match status" value="1"/>
</dbReference>
<geneLocation type="plasmid" evidence="1 2">
    <name>unnamed1</name>
</geneLocation>
<name>A0A1B1A7Z9_9RHOB</name>
<dbReference type="CDD" id="cd07812">
    <property type="entry name" value="SRPBCC"/>
    <property type="match status" value="1"/>
</dbReference>
<organism evidence="1 2">
    <name type="scientific">Tritonibacter mobilis F1926</name>
    <dbReference type="NCBI Taxonomy" id="1265309"/>
    <lineage>
        <taxon>Bacteria</taxon>
        <taxon>Pseudomonadati</taxon>
        <taxon>Pseudomonadota</taxon>
        <taxon>Alphaproteobacteria</taxon>
        <taxon>Rhodobacterales</taxon>
        <taxon>Paracoccaceae</taxon>
        <taxon>Tritonibacter</taxon>
    </lineage>
</organism>
<keyword evidence="1" id="KW-0614">Plasmid</keyword>
<dbReference type="OrthoDB" id="7860307at2"/>